<dbReference type="AlphaFoldDB" id="A0A699KGA2"/>
<dbReference type="EMBL" id="BKCJ010516926">
    <property type="protein sequence ID" value="GFA93316.1"/>
    <property type="molecule type" value="Genomic_DNA"/>
</dbReference>
<evidence type="ECO:0000313" key="2">
    <source>
        <dbReference type="EMBL" id="GFA93316.1"/>
    </source>
</evidence>
<accession>A0A699KGA2</accession>
<reference evidence="2" key="1">
    <citation type="journal article" date="2019" name="Sci. Rep.">
        <title>Draft genome of Tanacetum cinerariifolium, the natural source of mosquito coil.</title>
        <authorList>
            <person name="Yamashiro T."/>
            <person name="Shiraishi A."/>
            <person name="Satake H."/>
            <person name="Nakayama K."/>
        </authorList>
    </citation>
    <scope>NUCLEOTIDE SEQUENCE</scope>
</reference>
<evidence type="ECO:0000256" key="1">
    <source>
        <dbReference type="SAM" id="MobiDB-lite"/>
    </source>
</evidence>
<gene>
    <name evidence="2" type="ORF">Tci_665288</name>
</gene>
<protein>
    <submittedName>
        <fullName evidence="2">Uncharacterized protein</fullName>
    </submittedName>
</protein>
<proteinExistence type="predicted"/>
<feature type="region of interest" description="Disordered" evidence="1">
    <location>
        <begin position="1"/>
        <end position="36"/>
    </location>
</feature>
<name>A0A699KGA2_TANCI</name>
<feature type="compositionally biased region" description="Acidic residues" evidence="1">
    <location>
        <begin position="20"/>
        <end position="30"/>
    </location>
</feature>
<comment type="caution">
    <text evidence="2">The sequence shown here is derived from an EMBL/GenBank/DDBJ whole genome shotgun (WGS) entry which is preliminary data.</text>
</comment>
<organism evidence="2">
    <name type="scientific">Tanacetum cinerariifolium</name>
    <name type="common">Dalmatian daisy</name>
    <name type="synonym">Chrysanthemum cinerariifolium</name>
    <dbReference type="NCBI Taxonomy" id="118510"/>
    <lineage>
        <taxon>Eukaryota</taxon>
        <taxon>Viridiplantae</taxon>
        <taxon>Streptophyta</taxon>
        <taxon>Embryophyta</taxon>
        <taxon>Tracheophyta</taxon>
        <taxon>Spermatophyta</taxon>
        <taxon>Magnoliopsida</taxon>
        <taxon>eudicotyledons</taxon>
        <taxon>Gunneridae</taxon>
        <taxon>Pentapetalae</taxon>
        <taxon>asterids</taxon>
        <taxon>campanulids</taxon>
        <taxon>Asterales</taxon>
        <taxon>Asteraceae</taxon>
        <taxon>Asteroideae</taxon>
        <taxon>Anthemideae</taxon>
        <taxon>Anthemidinae</taxon>
        <taxon>Tanacetum</taxon>
    </lineage>
</organism>
<feature type="compositionally biased region" description="Basic and acidic residues" evidence="1">
    <location>
        <begin position="1"/>
        <end position="19"/>
    </location>
</feature>
<sequence length="215" mass="25482">MQSSKKDVEKLVEGDKEANDEINEVDENDNDDHNDHALIRKKKTGSLEEEHHYQDGHHEAFSYFALCAFHTSEQSMRKLHDDHLDNDVLPERENKVKKKRILEDPSLLRVRHHQFQLVALDEMMLVEELTQQVLKKPTLVYQGFERDPNAPAMYLYNKDLFYLRHGNTNAGKYVLLSHKIYTTSFLIDDHEELLTRWVGRVFKRFKEEARLTIQH</sequence>